<dbReference type="EMBL" id="REFR01000010">
    <property type="protein sequence ID" value="RMB08391.1"/>
    <property type="molecule type" value="Genomic_DNA"/>
</dbReference>
<accession>A0A3M0CFL3</accession>
<name>A0A3M0CFL3_9PROT</name>
<evidence type="ECO:0000313" key="1">
    <source>
        <dbReference type="EMBL" id="RMB08391.1"/>
    </source>
</evidence>
<reference evidence="1 2" key="1">
    <citation type="submission" date="2018-10" db="EMBL/GenBank/DDBJ databases">
        <title>Genomic Encyclopedia of Archaeal and Bacterial Type Strains, Phase II (KMG-II): from individual species to whole genera.</title>
        <authorList>
            <person name="Goeker M."/>
        </authorList>
    </citation>
    <scope>NUCLEOTIDE SEQUENCE [LARGE SCALE GENOMIC DNA]</scope>
    <source>
        <strain evidence="1 2">DSM 25217</strain>
    </source>
</reference>
<proteinExistence type="predicted"/>
<dbReference type="OrthoDB" id="8478298at2"/>
<dbReference type="InterPro" id="IPR019285">
    <property type="entry name" value="DUF2336"/>
</dbReference>
<protein>
    <submittedName>
        <fullName evidence="1">Uncharacterized protein (DUF2336 family)</fullName>
    </submittedName>
</protein>
<dbReference type="AlphaFoldDB" id="A0A3M0CFL3"/>
<keyword evidence="2" id="KW-1185">Reference proteome</keyword>
<dbReference type="RefSeq" id="WP_121937763.1">
    <property type="nucleotide sequence ID" value="NZ_REFR01000010.1"/>
</dbReference>
<dbReference type="InParanoid" id="A0A3M0CFL3"/>
<dbReference type="Pfam" id="PF10098">
    <property type="entry name" value="DUF2336"/>
    <property type="match status" value="1"/>
</dbReference>
<evidence type="ECO:0000313" key="2">
    <source>
        <dbReference type="Proteomes" id="UP000271227"/>
    </source>
</evidence>
<dbReference type="Proteomes" id="UP000271227">
    <property type="component" value="Unassembled WGS sequence"/>
</dbReference>
<organism evidence="1 2">
    <name type="scientific">Eilatimonas milleporae</name>
    <dbReference type="NCBI Taxonomy" id="911205"/>
    <lineage>
        <taxon>Bacteria</taxon>
        <taxon>Pseudomonadati</taxon>
        <taxon>Pseudomonadota</taxon>
        <taxon>Alphaproteobacteria</taxon>
        <taxon>Kordiimonadales</taxon>
        <taxon>Kordiimonadaceae</taxon>
        <taxon>Eilatimonas</taxon>
    </lineage>
</organism>
<comment type="caution">
    <text evidence="1">The sequence shown here is derived from an EMBL/GenBank/DDBJ whole genome shotgun (WGS) entry which is preliminary data.</text>
</comment>
<sequence>MTGTVGELVKAEELRNVELVARIEIARKVGRLLQKSPDDAEKDAAIELARLLAEDVSVSVREALSRELRCCRYLPKDIIATLARDIDQVSMPFVMASQAIDDAFLKDLLSDCGDGTQEAIARRQDLSELIAYIICDVAEADAVGTLMDNETANVSERACHRVVDRFPEETTLMEKMAARADLPIGIVERIIFKVSQSYAEHLMEKFALSEDYASYLMSVAKRQVFAKALEVAPLREVENYLYQLKAVNGLTSDILLNYLQNRNLKLFTIALAVLMDRDYGDVEEQLKQKGKLFLSRTLEKLGFSRAVIGVLLIEYER</sequence>
<gene>
    <name evidence="1" type="ORF">BXY39_1024</name>
</gene>